<evidence type="ECO:0000313" key="2">
    <source>
        <dbReference type="Proteomes" id="UP000735302"/>
    </source>
</evidence>
<dbReference type="EMBL" id="BLXT01000981">
    <property type="protein sequence ID" value="GFN82496.1"/>
    <property type="molecule type" value="Genomic_DNA"/>
</dbReference>
<name>A0AAV3YJE2_9GAST</name>
<accession>A0AAV3YJE2</accession>
<dbReference type="Proteomes" id="UP000735302">
    <property type="component" value="Unassembled WGS sequence"/>
</dbReference>
<organism evidence="1 2">
    <name type="scientific">Plakobranchus ocellatus</name>
    <dbReference type="NCBI Taxonomy" id="259542"/>
    <lineage>
        <taxon>Eukaryota</taxon>
        <taxon>Metazoa</taxon>
        <taxon>Spiralia</taxon>
        <taxon>Lophotrochozoa</taxon>
        <taxon>Mollusca</taxon>
        <taxon>Gastropoda</taxon>
        <taxon>Heterobranchia</taxon>
        <taxon>Euthyneura</taxon>
        <taxon>Panpulmonata</taxon>
        <taxon>Sacoglossa</taxon>
        <taxon>Placobranchoidea</taxon>
        <taxon>Plakobranchidae</taxon>
        <taxon>Plakobranchus</taxon>
    </lineage>
</organism>
<protein>
    <submittedName>
        <fullName evidence="1">Frizzled/smoothened-like sans crd protein g</fullName>
    </submittedName>
</protein>
<feature type="non-terminal residue" evidence="1">
    <location>
        <position position="1"/>
    </location>
</feature>
<reference evidence="1 2" key="1">
    <citation type="journal article" date="2021" name="Elife">
        <title>Chloroplast acquisition without the gene transfer in kleptoplastic sea slugs, Plakobranchus ocellatus.</title>
        <authorList>
            <person name="Maeda T."/>
            <person name="Takahashi S."/>
            <person name="Yoshida T."/>
            <person name="Shimamura S."/>
            <person name="Takaki Y."/>
            <person name="Nagai Y."/>
            <person name="Toyoda A."/>
            <person name="Suzuki Y."/>
            <person name="Arimoto A."/>
            <person name="Ishii H."/>
            <person name="Satoh N."/>
            <person name="Nishiyama T."/>
            <person name="Hasebe M."/>
            <person name="Maruyama T."/>
            <person name="Minagawa J."/>
            <person name="Obokata J."/>
            <person name="Shigenobu S."/>
        </authorList>
    </citation>
    <scope>NUCLEOTIDE SEQUENCE [LARGE SCALE GENOMIC DNA]</scope>
</reference>
<keyword evidence="2" id="KW-1185">Reference proteome</keyword>
<gene>
    <name evidence="1" type="ORF">PoB_000900200</name>
</gene>
<comment type="caution">
    <text evidence="1">The sequence shown here is derived from an EMBL/GenBank/DDBJ whole genome shotgun (WGS) entry which is preliminary data.</text>
</comment>
<dbReference type="AlphaFoldDB" id="A0AAV3YJE2"/>
<sequence>LLGFDVIYIIGTLSLDSALLVLPLPETHKERLPDTIAEMRAGSTTIKAKVKGGDSSADTGDDALTELRPIEIDAV</sequence>
<evidence type="ECO:0000313" key="1">
    <source>
        <dbReference type="EMBL" id="GFN82496.1"/>
    </source>
</evidence>
<proteinExistence type="predicted"/>